<evidence type="ECO:0000313" key="2">
    <source>
        <dbReference type="EMBL" id="CAG8769779.1"/>
    </source>
</evidence>
<feature type="non-terminal residue" evidence="2">
    <location>
        <position position="1"/>
    </location>
</feature>
<keyword evidence="3" id="KW-1185">Reference proteome</keyword>
<sequence length="130" mass="14565">ERNGERKNDIQKIFPMVLLSDNVVEDSTERVSQQGLKSGLDRLSLQALKMLYEGEGLSETGVNKELVERLAVRMFNKAKEKAVKNSNYSGVSSEKEKIRHERGEVRVLKDDEARAGVQNTGDDEEGDKGN</sequence>
<name>A0A9N9JAM7_9GLOM</name>
<organism evidence="2 3">
    <name type="scientific">Cetraspora pellucida</name>
    <dbReference type="NCBI Taxonomy" id="1433469"/>
    <lineage>
        <taxon>Eukaryota</taxon>
        <taxon>Fungi</taxon>
        <taxon>Fungi incertae sedis</taxon>
        <taxon>Mucoromycota</taxon>
        <taxon>Glomeromycotina</taxon>
        <taxon>Glomeromycetes</taxon>
        <taxon>Diversisporales</taxon>
        <taxon>Gigasporaceae</taxon>
        <taxon>Cetraspora</taxon>
    </lineage>
</organism>
<feature type="compositionally biased region" description="Basic and acidic residues" evidence="1">
    <location>
        <begin position="93"/>
        <end position="114"/>
    </location>
</feature>
<dbReference type="EMBL" id="CAJVQA010021589">
    <property type="protein sequence ID" value="CAG8769779.1"/>
    <property type="molecule type" value="Genomic_DNA"/>
</dbReference>
<evidence type="ECO:0000256" key="1">
    <source>
        <dbReference type="SAM" id="MobiDB-lite"/>
    </source>
</evidence>
<dbReference type="Proteomes" id="UP000789759">
    <property type="component" value="Unassembled WGS sequence"/>
</dbReference>
<reference evidence="2" key="1">
    <citation type="submission" date="2021-06" db="EMBL/GenBank/DDBJ databases">
        <authorList>
            <person name="Kallberg Y."/>
            <person name="Tangrot J."/>
            <person name="Rosling A."/>
        </authorList>
    </citation>
    <scope>NUCLEOTIDE SEQUENCE</scope>
    <source>
        <strain evidence="2">FL966</strain>
    </source>
</reference>
<protein>
    <submittedName>
        <fullName evidence="2">7048_t:CDS:1</fullName>
    </submittedName>
</protein>
<feature type="compositionally biased region" description="Acidic residues" evidence="1">
    <location>
        <begin position="121"/>
        <end position="130"/>
    </location>
</feature>
<comment type="caution">
    <text evidence="2">The sequence shown here is derived from an EMBL/GenBank/DDBJ whole genome shotgun (WGS) entry which is preliminary data.</text>
</comment>
<dbReference type="AlphaFoldDB" id="A0A9N9JAM7"/>
<accession>A0A9N9JAM7</accession>
<gene>
    <name evidence="2" type="ORF">CPELLU_LOCUS15801</name>
</gene>
<dbReference type="OrthoDB" id="2445951at2759"/>
<evidence type="ECO:0000313" key="3">
    <source>
        <dbReference type="Proteomes" id="UP000789759"/>
    </source>
</evidence>
<feature type="region of interest" description="Disordered" evidence="1">
    <location>
        <begin position="83"/>
        <end position="130"/>
    </location>
</feature>
<proteinExistence type="predicted"/>